<sequence>MAAGVRNEEPIGKNLVNSRMLKRHGSWISCTGCGATVGHLCYTTDASLWYDVTCRCTTSGTVEIVREEVLEPGESAAPLMLRKQVLLPG</sequence>
<evidence type="ECO:0000313" key="1">
    <source>
        <dbReference type="EMBL" id="MDN7025585.1"/>
    </source>
</evidence>
<dbReference type="RefSeq" id="WP_301664745.1">
    <property type="nucleotide sequence ID" value="NZ_VCYH01000008.1"/>
</dbReference>
<protein>
    <submittedName>
        <fullName evidence="1">Uncharacterized protein</fullName>
    </submittedName>
</protein>
<accession>A0ABT8MCC3</accession>
<keyword evidence="2" id="KW-1185">Reference proteome</keyword>
<organism evidence="1 2">
    <name type="scientific">Methanoculleus frigidifontis</name>
    <dbReference type="NCBI Taxonomy" id="2584085"/>
    <lineage>
        <taxon>Archaea</taxon>
        <taxon>Methanobacteriati</taxon>
        <taxon>Methanobacteriota</taxon>
        <taxon>Stenosarchaea group</taxon>
        <taxon>Methanomicrobia</taxon>
        <taxon>Methanomicrobiales</taxon>
        <taxon>Methanomicrobiaceae</taxon>
        <taxon>Methanoculleus</taxon>
    </lineage>
</organism>
<comment type="caution">
    <text evidence="1">The sequence shown here is derived from an EMBL/GenBank/DDBJ whole genome shotgun (WGS) entry which is preliminary data.</text>
</comment>
<name>A0ABT8MCC3_9EURY</name>
<reference evidence="1" key="1">
    <citation type="submission" date="2019-05" db="EMBL/GenBank/DDBJ databases">
        <title>Methanoculleus sp. FWC-SCC1, a methanogenic archaeon isolated from deep marine cold seep.</title>
        <authorList>
            <person name="Chen Y.-W."/>
            <person name="Chen S.-C."/>
            <person name="Teng N.-H."/>
            <person name="Lai M.-C."/>
        </authorList>
    </citation>
    <scope>NUCLEOTIDE SEQUENCE</scope>
    <source>
        <strain evidence="1">FWC-SCC1</strain>
    </source>
</reference>
<proteinExistence type="predicted"/>
<evidence type="ECO:0000313" key="2">
    <source>
        <dbReference type="Proteomes" id="UP001168338"/>
    </source>
</evidence>
<dbReference type="Proteomes" id="UP001168338">
    <property type="component" value="Unassembled WGS sequence"/>
</dbReference>
<gene>
    <name evidence="1" type="ORF">FGU65_11900</name>
</gene>
<dbReference type="EMBL" id="VCYH01000008">
    <property type="protein sequence ID" value="MDN7025585.1"/>
    <property type="molecule type" value="Genomic_DNA"/>
</dbReference>